<dbReference type="PROSITE" id="PS51257">
    <property type="entry name" value="PROKAR_LIPOPROTEIN"/>
    <property type="match status" value="1"/>
</dbReference>
<dbReference type="AlphaFoldDB" id="A0AA38VUV8"/>
<keyword evidence="3" id="KW-1185">Reference proteome</keyword>
<dbReference type="Proteomes" id="UP001174691">
    <property type="component" value="Unassembled WGS sequence"/>
</dbReference>
<evidence type="ECO:0000256" key="1">
    <source>
        <dbReference type="SAM" id="SignalP"/>
    </source>
</evidence>
<evidence type="ECO:0000313" key="3">
    <source>
        <dbReference type="Proteomes" id="UP001174691"/>
    </source>
</evidence>
<feature type="chain" id="PRO_5041204388" description="Cyanovirin-N domain-containing protein" evidence="1">
    <location>
        <begin position="31"/>
        <end position="299"/>
    </location>
</feature>
<proteinExistence type="predicted"/>
<organism evidence="2 3">
    <name type="scientific">Coniochaeta hoffmannii</name>
    <dbReference type="NCBI Taxonomy" id="91930"/>
    <lineage>
        <taxon>Eukaryota</taxon>
        <taxon>Fungi</taxon>
        <taxon>Dikarya</taxon>
        <taxon>Ascomycota</taxon>
        <taxon>Pezizomycotina</taxon>
        <taxon>Sordariomycetes</taxon>
        <taxon>Sordariomycetidae</taxon>
        <taxon>Coniochaetales</taxon>
        <taxon>Coniochaetaceae</taxon>
        <taxon>Coniochaeta</taxon>
    </lineage>
</organism>
<evidence type="ECO:0000313" key="2">
    <source>
        <dbReference type="EMBL" id="KAJ9148773.1"/>
    </source>
</evidence>
<protein>
    <recommendedName>
        <fullName evidence="4">Cyanovirin-N domain-containing protein</fullName>
    </recommendedName>
</protein>
<dbReference type="EMBL" id="JANBVN010000085">
    <property type="protein sequence ID" value="KAJ9148773.1"/>
    <property type="molecule type" value="Genomic_DNA"/>
</dbReference>
<evidence type="ECO:0008006" key="4">
    <source>
        <dbReference type="Google" id="ProtNLM"/>
    </source>
</evidence>
<sequence length="299" mass="32803">MRPKCTYNQETTSDMPIHATLLLFLPAVFGCNIARNLEQGQCLTWDANAATTVFYGCCKNVTLETSPTLSMTALCPNRPADYDASLFPDGLYTFSRLDLDQCLHLYNGRLITTDDVAPHQIPELQLVSSACETASFTFNDDPPRLRGTCGGSPVVYPLDFFILSTRGILTCLGYSMGVPSASLDSSCCSVTLDADDPDNQRLSALCQTNRFLPSGCQDTGNADHWRPTSILLDLCKAHRREAVGSNLLMRGGERCGLMLVDDGKPSLLESCGSRTKTWVLSEDIRNEYGTLTCYGYRGR</sequence>
<accession>A0AA38VUV8</accession>
<gene>
    <name evidence="2" type="ORF">NKR19_g5890</name>
</gene>
<comment type="caution">
    <text evidence="2">The sequence shown here is derived from an EMBL/GenBank/DDBJ whole genome shotgun (WGS) entry which is preliminary data.</text>
</comment>
<name>A0AA38VUV8_9PEZI</name>
<reference evidence="2" key="1">
    <citation type="submission" date="2022-07" db="EMBL/GenBank/DDBJ databases">
        <title>Fungi with potential for degradation of polypropylene.</title>
        <authorList>
            <person name="Gostincar C."/>
        </authorList>
    </citation>
    <scope>NUCLEOTIDE SEQUENCE</scope>
    <source>
        <strain evidence="2">EXF-13287</strain>
    </source>
</reference>
<keyword evidence="1" id="KW-0732">Signal</keyword>
<feature type="signal peptide" evidence="1">
    <location>
        <begin position="1"/>
        <end position="30"/>
    </location>
</feature>